<feature type="transmembrane region" description="Helical" evidence="1">
    <location>
        <begin position="7"/>
        <end position="30"/>
    </location>
</feature>
<gene>
    <name evidence="2" type="ORF">VN21_16480</name>
</gene>
<organism evidence="2 3">
    <name type="scientific">Paraclostridium benzoelyticum</name>
    <dbReference type="NCBI Taxonomy" id="1629550"/>
    <lineage>
        <taxon>Bacteria</taxon>
        <taxon>Bacillati</taxon>
        <taxon>Bacillota</taxon>
        <taxon>Clostridia</taxon>
        <taxon>Peptostreptococcales</taxon>
        <taxon>Peptostreptococcaceae</taxon>
        <taxon>Paraclostridium</taxon>
    </lineage>
</organism>
<dbReference type="Proteomes" id="UP000034407">
    <property type="component" value="Unassembled WGS sequence"/>
</dbReference>
<feature type="transmembrane region" description="Helical" evidence="1">
    <location>
        <begin position="73"/>
        <end position="93"/>
    </location>
</feature>
<protein>
    <submittedName>
        <fullName evidence="2">Uncharacterized protein</fullName>
    </submittedName>
</protein>
<name>A0A0M3DF64_9FIRM</name>
<comment type="caution">
    <text evidence="2">The sequence shown here is derived from an EMBL/GenBank/DDBJ whole genome shotgun (WGS) entry which is preliminary data.</text>
</comment>
<dbReference type="RefSeq" id="WP_046824222.1">
    <property type="nucleotide sequence ID" value="NZ_JBCLWQ010000002.1"/>
</dbReference>
<evidence type="ECO:0000313" key="3">
    <source>
        <dbReference type="Proteomes" id="UP000034407"/>
    </source>
</evidence>
<evidence type="ECO:0000256" key="1">
    <source>
        <dbReference type="SAM" id="Phobius"/>
    </source>
</evidence>
<keyword evidence="1" id="KW-0812">Transmembrane</keyword>
<dbReference type="PATRIC" id="fig|1629550.3.peg.2807"/>
<reference evidence="2 3" key="1">
    <citation type="submission" date="2015-04" db="EMBL/GenBank/DDBJ databases">
        <title>Microcin producing Clostridium sp. JC272T.</title>
        <authorList>
            <person name="Jyothsna T."/>
            <person name="Sasikala C."/>
            <person name="Ramana C."/>
        </authorList>
    </citation>
    <scope>NUCLEOTIDE SEQUENCE [LARGE SCALE GENOMIC DNA]</scope>
    <source>
        <strain evidence="2 3">JC272</strain>
    </source>
</reference>
<keyword evidence="1" id="KW-1133">Transmembrane helix</keyword>
<dbReference type="AlphaFoldDB" id="A0A0M3DF64"/>
<dbReference type="OrthoDB" id="9799090at2"/>
<keyword evidence="3" id="KW-1185">Reference proteome</keyword>
<evidence type="ECO:0000313" key="2">
    <source>
        <dbReference type="EMBL" id="KKY00012.1"/>
    </source>
</evidence>
<sequence length="236" mass="28189">MKKIKYYLFISFILISLSVIMFTIHFMVFGQALNTAYYSIMNLCFIPINSLVVTIILEKLIDHRSKKERIEKLNMLIGIFFTEIGGKLMHYIIVSDKNTSDFNFNFEDLKYVRTTLTNHDYNIEIDEIDLNSIKNLLVENNNLLINLISNENLLQNQTFTDLIMSIIHLRDEILFFESNTLEEVSKKHLENDILRVYENIVIQWVFYLEYLKKFYPFLYSNAIRVNPFLFIKKEQY</sequence>
<dbReference type="EMBL" id="LBBT01000344">
    <property type="protein sequence ID" value="KKY00012.1"/>
    <property type="molecule type" value="Genomic_DNA"/>
</dbReference>
<feature type="transmembrane region" description="Helical" evidence="1">
    <location>
        <begin position="36"/>
        <end position="61"/>
    </location>
</feature>
<keyword evidence="1" id="KW-0472">Membrane</keyword>
<proteinExistence type="predicted"/>
<accession>A0A0M3DF64</accession>